<proteinExistence type="predicted"/>
<dbReference type="Proteomes" id="UP000664417">
    <property type="component" value="Unassembled WGS sequence"/>
</dbReference>
<gene>
    <name evidence="1" type="ORF">J3U88_33310</name>
</gene>
<organism evidence="1 2">
    <name type="scientific">Acanthopleuribacter pedis</name>
    <dbReference type="NCBI Taxonomy" id="442870"/>
    <lineage>
        <taxon>Bacteria</taxon>
        <taxon>Pseudomonadati</taxon>
        <taxon>Acidobacteriota</taxon>
        <taxon>Holophagae</taxon>
        <taxon>Acanthopleuribacterales</taxon>
        <taxon>Acanthopleuribacteraceae</taxon>
        <taxon>Acanthopleuribacter</taxon>
    </lineage>
</organism>
<evidence type="ECO:0000313" key="2">
    <source>
        <dbReference type="Proteomes" id="UP000664417"/>
    </source>
</evidence>
<evidence type="ECO:0000313" key="1">
    <source>
        <dbReference type="EMBL" id="MBO1323393.1"/>
    </source>
</evidence>
<dbReference type="RefSeq" id="WP_207863546.1">
    <property type="nucleotide sequence ID" value="NZ_JAFREP010000063.1"/>
</dbReference>
<name>A0A8J7QUS2_9BACT</name>
<keyword evidence="2" id="KW-1185">Reference proteome</keyword>
<dbReference type="EMBL" id="JAFREP010000063">
    <property type="protein sequence ID" value="MBO1323393.1"/>
    <property type="molecule type" value="Genomic_DNA"/>
</dbReference>
<protein>
    <submittedName>
        <fullName evidence="1">Uncharacterized protein</fullName>
    </submittedName>
</protein>
<reference evidence="1" key="1">
    <citation type="submission" date="2021-03" db="EMBL/GenBank/DDBJ databases">
        <authorList>
            <person name="Wang G."/>
        </authorList>
    </citation>
    <scope>NUCLEOTIDE SEQUENCE</scope>
    <source>
        <strain evidence="1">KCTC 12899</strain>
    </source>
</reference>
<accession>A0A8J7QUS2</accession>
<dbReference type="AlphaFoldDB" id="A0A8J7QUS2"/>
<comment type="caution">
    <text evidence="1">The sequence shown here is derived from an EMBL/GenBank/DDBJ whole genome shotgun (WGS) entry which is preliminary data.</text>
</comment>
<sequence>MIPDQPLNNRRNEPIACLSWVSHDAMQGLMFISYPETFLQLTDVFHSVAVSYGLQLPEPIRQREAFQKACFEPGAALVCPPKLYLRCNDQKRYLCFDWARWLNETNYILGLSDS</sequence>